<keyword evidence="3" id="KW-1185">Reference proteome</keyword>
<protein>
    <recommendedName>
        <fullName evidence="1">At1g61320/AtMIF1 LRR domain-containing protein</fullName>
    </recommendedName>
</protein>
<evidence type="ECO:0000313" key="2">
    <source>
        <dbReference type="EMBL" id="KAK4368856.1"/>
    </source>
</evidence>
<dbReference type="Proteomes" id="UP001291623">
    <property type="component" value="Unassembled WGS sequence"/>
</dbReference>
<accession>A0AAE1SHG4</accession>
<feature type="domain" description="At1g61320/AtMIF1 LRR" evidence="1">
    <location>
        <begin position="146"/>
        <end position="328"/>
    </location>
</feature>
<evidence type="ECO:0000313" key="3">
    <source>
        <dbReference type="Proteomes" id="UP001291623"/>
    </source>
</evidence>
<proteinExistence type="predicted"/>
<dbReference type="PANTHER" id="PTHR34145">
    <property type="entry name" value="OS02G0105600 PROTEIN"/>
    <property type="match status" value="1"/>
</dbReference>
<dbReference type="Pfam" id="PF23622">
    <property type="entry name" value="LRR_At1g61320_AtMIF1"/>
    <property type="match status" value="1"/>
</dbReference>
<dbReference type="SUPFAM" id="SSF46689">
    <property type="entry name" value="Homeodomain-like"/>
    <property type="match status" value="1"/>
</dbReference>
<dbReference type="InterPro" id="IPR055357">
    <property type="entry name" value="LRR_At1g61320_AtMIF1"/>
</dbReference>
<dbReference type="AlphaFoldDB" id="A0AAE1SHG4"/>
<evidence type="ECO:0000259" key="1">
    <source>
        <dbReference type="Pfam" id="PF23622"/>
    </source>
</evidence>
<reference evidence="2" key="1">
    <citation type="submission" date="2023-12" db="EMBL/GenBank/DDBJ databases">
        <title>Genome assembly of Anisodus tanguticus.</title>
        <authorList>
            <person name="Wang Y.-J."/>
        </authorList>
    </citation>
    <scope>NUCLEOTIDE SEQUENCE</scope>
    <source>
        <strain evidence="2">KB-2021</strain>
        <tissue evidence="2">Leaf</tissue>
    </source>
</reference>
<comment type="caution">
    <text evidence="2">The sequence shown here is derived from an EMBL/GenBank/DDBJ whole genome shotgun (WGS) entry which is preliminary data.</text>
</comment>
<name>A0AAE1SHG4_9SOLA</name>
<dbReference type="Gene3D" id="1.10.10.60">
    <property type="entry name" value="Homeodomain-like"/>
    <property type="match status" value="2"/>
</dbReference>
<dbReference type="PANTHER" id="PTHR34145:SF28">
    <property type="entry name" value="F-BOX DOMAIN-CONTAINING PROTEIN"/>
    <property type="match status" value="1"/>
</dbReference>
<gene>
    <name evidence="2" type="ORF">RND71_012648</name>
</gene>
<dbReference type="InterPro" id="IPR053772">
    <property type="entry name" value="At1g61320/At1g61330-like"/>
</dbReference>
<organism evidence="2 3">
    <name type="scientific">Anisodus tanguticus</name>
    <dbReference type="NCBI Taxonomy" id="243964"/>
    <lineage>
        <taxon>Eukaryota</taxon>
        <taxon>Viridiplantae</taxon>
        <taxon>Streptophyta</taxon>
        <taxon>Embryophyta</taxon>
        <taxon>Tracheophyta</taxon>
        <taxon>Spermatophyta</taxon>
        <taxon>Magnoliopsida</taxon>
        <taxon>eudicotyledons</taxon>
        <taxon>Gunneridae</taxon>
        <taxon>Pentapetalae</taxon>
        <taxon>asterids</taxon>
        <taxon>lamiids</taxon>
        <taxon>Solanales</taxon>
        <taxon>Solanaceae</taxon>
        <taxon>Solanoideae</taxon>
        <taxon>Hyoscyameae</taxon>
        <taxon>Anisodus</taxon>
    </lineage>
</organism>
<dbReference type="InterPro" id="IPR009057">
    <property type="entry name" value="Homeodomain-like_sf"/>
</dbReference>
<sequence length="478" mass="56099">MFEFAERVRWKLYKRDKELIIEFCSKIEVEKRALKVWMQHKKKNSTTMRRANGRKQLRTKFTQHHTERMFEFAQKVGLKLQKRDEELISKFCSKTGVKKIFKEAAQMSILSKIWLQAWSTLPNLDFKVDYTKGKMKIVDNIMERYRDAKIPIEKFELSNSRSSGEVFPLINTWLDIALQNDVKNLVFRGLVFTLYPLTILKILATKSLRELVLWACNLKCVSVSSGVANCDSLRKLSLLSVSLDENMLQTLLNSCPLMVSFIIKDCRELEKIELLNLQKIKLVSISKSRNQRVKIQTPTLEHLSYSGYLSDELDVIECQNLKYLDLLDISYMWTSDGFLQYLISRFQSLKVLKIQYCWGIREIYSPNLVSLEYKRNEIPKLKIARESSQLKHSKIVLHCEDNLNAAWFSKLSKFLSDSTTWSQVSLDFSECNEINMRYLELHHRVPSAQIDVLNLEIRSSLECPTFVDARRGRKFNFY</sequence>
<dbReference type="InterPro" id="IPR032675">
    <property type="entry name" value="LRR_dom_sf"/>
</dbReference>
<dbReference type="SUPFAM" id="SSF52047">
    <property type="entry name" value="RNI-like"/>
    <property type="match status" value="1"/>
</dbReference>
<dbReference type="EMBL" id="JAVYJV010000006">
    <property type="protein sequence ID" value="KAK4368856.1"/>
    <property type="molecule type" value="Genomic_DNA"/>
</dbReference>
<dbReference type="Gene3D" id="3.80.10.10">
    <property type="entry name" value="Ribonuclease Inhibitor"/>
    <property type="match status" value="1"/>
</dbReference>